<feature type="region of interest" description="Disordered" evidence="1">
    <location>
        <begin position="1"/>
        <end position="26"/>
    </location>
</feature>
<evidence type="ECO:0000313" key="2">
    <source>
        <dbReference type="EMBL" id="KAA0710120.1"/>
    </source>
</evidence>
<reference evidence="2" key="1">
    <citation type="journal article" date="2019" name="Mol. Ecol. Resour.">
        <title>Chromosome-level genome assembly of Triplophysa tibetana, a fish adapted to the harsh high-altitude environment of the Tibetan Plateau.</title>
        <authorList>
            <person name="Yang X."/>
            <person name="Liu H."/>
            <person name="Ma Z."/>
            <person name="Zou Y."/>
            <person name="Zou M."/>
            <person name="Mao Y."/>
            <person name="Li X."/>
            <person name="Wang H."/>
            <person name="Chen T."/>
            <person name="Wang W."/>
            <person name="Yang R."/>
        </authorList>
    </citation>
    <scope>NUCLEOTIDE SEQUENCE [LARGE SCALE GENOMIC DNA]</scope>
    <source>
        <strain evidence="2">TTIB1903HZAU</strain>
        <tissue evidence="2">Muscle</tissue>
    </source>
</reference>
<dbReference type="AlphaFoldDB" id="A0A5A9NK30"/>
<dbReference type="InterPro" id="IPR036691">
    <property type="entry name" value="Endo/exonu/phosph_ase_sf"/>
</dbReference>
<evidence type="ECO:0008006" key="4">
    <source>
        <dbReference type="Google" id="ProtNLM"/>
    </source>
</evidence>
<protein>
    <recommendedName>
        <fullName evidence="4">Endonuclease/exonuclease/phosphatase domain-containing protein</fullName>
    </recommendedName>
</protein>
<keyword evidence="3" id="KW-1185">Reference proteome</keyword>
<feature type="compositionally biased region" description="Acidic residues" evidence="1">
    <location>
        <begin position="109"/>
        <end position="125"/>
    </location>
</feature>
<dbReference type="Proteomes" id="UP000324632">
    <property type="component" value="Chromosome 16"/>
</dbReference>
<organism evidence="2 3">
    <name type="scientific">Triplophysa tibetana</name>
    <dbReference type="NCBI Taxonomy" id="1572043"/>
    <lineage>
        <taxon>Eukaryota</taxon>
        <taxon>Metazoa</taxon>
        <taxon>Chordata</taxon>
        <taxon>Craniata</taxon>
        <taxon>Vertebrata</taxon>
        <taxon>Euteleostomi</taxon>
        <taxon>Actinopterygii</taxon>
        <taxon>Neopterygii</taxon>
        <taxon>Teleostei</taxon>
        <taxon>Ostariophysi</taxon>
        <taxon>Cypriniformes</taxon>
        <taxon>Nemacheilidae</taxon>
        <taxon>Triplophysa</taxon>
    </lineage>
</organism>
<dbReference type="Gene3D" id="3.60.10.10">
    <property type="entry name" value="Endonuclease/exonuclease/phosphatase"/>
    <property type="match status" value="1"/>
</dbReference>
<feature type="region of interest" description="Disordered" evidence="1">
    <location>
        <begin position="80"/>
        <end position="138"/>
    </location>
</feature>
<sequence length="352" mass="40514">MRPDSGSRVGFQSPSLRANPGTGIAAEPGIDAKGPCALRGGSQWGRRVLLKATCVRDQRCFSLDPLIQTLCIPRTKKKMTEKEDLAAGMNSMKIGSESEEGQSGSKNEVEEEQSESENEVEEEQSESEKEGEEKDLAGGKKKCSESKFYSIKDLITKEIFQEPNIIQQPIMYTGNLHSRSKGVAILVNKPHKCLKAYSEGGDFVWVYIEINGQKYTFVSVYYHKDERDLMSRIHQSFLIHEPKAWKESNLVIGGDFNTRLYPVDVNRPNFKKSQRKEEVKEFMKVRELIDVWRQKKEAEKQFTYSCKEHISRLDYVFMLKRDCECFRNCVIPYEDKYKISDHYPVVLTTQFK</sequence>
<evidence type="ECO:0000313" key="3">
    <source>
        <dbReference type="Proteomes" id="UP000324632"/>
    </source>
</evidence>
<accession>A0A5A9NK30</accession>
<proteinExistence type="predicted"/>
<comment type="caution">
    <text evidence="2">The sequence shown here is derived from an EMBL/GenBank/DDBJ whole genome shotgun (WGS) entry which is preliminary data.</text>
</comment>
<gene>
    <name evidence="2" type="ORF">E1301_Tti023043</name>
</gene>
<dbReference type="SUPFAM" id="SSF56219">
    <property type="entry name" value="DNase I-like"/>
    <property type="match status" value="1"/>
</dbReference>
<name>A0A5A9NK30_9TELE</name>
<dbReference type="EMBL" id="SOYY01000016">
    <property type="protein sequence ID" value="KAA0710120.1"/>
    <property type="molecule type" value="Genomic_DNA"/>
</dbReference>
<feature type="compositionally biased region" description="Basic and acidic residues" evidence="1">
    <location>
        <begin position="126"/>
        <end position="138"/>
    </location>
</feature>
<evidence type="ECO:0000256" key="1">
    <source>
        <dbReference type="SAM" id="MobiDB-lite"/>
    </source>
</evidence>